<name>A0A813G9T2_POLGL</name>
<dbReference type="PROSITE" id="PS50089">
    <property type="entry name" value="ZF_RING_2"/>
    <property type="match status" value="1"/>
</dbReference>
<dbReference type="SUPFAM" id="SSF57850">
    <property type="entry name" value="RING/U-box"/>
    <property type="match status" value="1"/>
</dbReference>
<dbReference type="AlphaFoldDB" id="A0A813G9T2"/>
<evidence type="ECO:0000313" key="4">
    <source>
        <dbReference type="EMBL" id="CAE8621853.1"/>
    </source>
</evidence>
<dbReference type="EMBL" id="CAJNNV010027834">
    <property type="protein sequence ID" value="CAE8621853.1"/>
    <property type="molecule type" value="Genomic_DNA"/>
</dbReference>
<evidence type="ECO:0000313" key="5">
    <source>
        <dbReference type="Proteomes" id="UP000654075"/>
    </source>
</evidence>
<feature type="domain" description="RING-type" evidence="3">
    <location>
        <begin position="264"/>
        <end position="306"/>
    </location>
</feature>
<dbReference type="Gene3D" id="3.30.40.10">
    <property type="entry name" value="Zinc/RING finger domain, C3HC4 (zinc finger)"/>
    <property type="match status" value="1"/>
</dbReference>
<dbReference type="PANTHER" id="PTHR23327">
    <property type="entry name" value="RING FINGER PROTEIN 127"/>
    <property type="match status" value="1"/>
</dbReference>
<proteinExistence type="predicted"/>
<protein>
    <recommendedName>
        <fullName evidence="3">RING-type domain-containing protein</fullName>
    </recommendedName>
</protein>
<comment type="caution">
    <text evidence="4">The sequence shown here is derived from an EMBL/GenBank/DDBJ whole genome shotgun (WGS) entry which is preliminary data.</text>
</comment>
<dbReference type="GO" id="GO:0008270">
    <property type="term" value="F:zinc ion binding"/>
    <property type="evidence" value="ECO:0007669"/>
    <property type="project" value="UniProtKB-KW"/>
</dbReference>
<keyword evidence="5" id="KW-1185">Reference proteome</keyword>
<keyword evidence="1" id="KW-0863">Zinc-finger</keyword>
<gene>
    <name evidence="4" type="ORF">PGLA1383_LOCUS39371</name>
</gene>
<dbReference type="Pfam" id="PF13639">
    <property type="entry name" value="zf-RING_2"/>
    <property type="match status" value="1"/>
</dbReference>
<sequence>MAGASSSSGTSSTDFRLTVEGALTDSAGTILQQAYKDLCDQFQDGPTVLPADSEHPGLLESEVAAHRRDGLRTWSDTKGSGWVVQVKVIEHGSPTVRNKWFNTKTWGSWRFAYLLAKLQREIWEHKSETLSVEPAVRGHTPRKKEGKVKQAWELSSFLRTKRHAEDDQEAEPVAGPDTICVGDGVAGLKVIWKVAIGELEMKPHQPPKSPNEVSGTALLVKFNWIVRFMRADAEDGEEPEEPSKMDYLALRLQDVFCTVDDFTCPICLVSPIVDPVTSPCGHSFDQACFAAFLRRSHRRSGCPVCRKPLAGATPEVSLLLRDALARLYPQEVRQRRESQMHEELEGGHASVAVLTCLAARLRSAFACTDVGSLTLMLSLFIEALTGSTNDNSNNNSSAKNVDASRALLALIDAAWSLLKRAPCSADAEALPAVVEDLVQAVETLVDHLLDSHPQTAGDLLDGMVGTAVTNFTCVWSSAPHDCAGRDSRGQSLRLSVLLLECLLLALGRLQRRLRGQTVVGAAGMLLATLCEARAASAGDGCSSELASARVAAFRAAGSLAVLVGSRVADAELVWADLREELVGAVCHGDVPSAAAAAQACGAFLDAELCPPESLGAWLARLLLGVHVQLATPEAAADSASARRLLALLGDSHRFVPGGASSQVLAELVGDGRFSASCSLIESAGRVVNGDHVLLLGVLEAWEGVIAFLKGIPATDVEVGFAPWVGQLVTLLVWALMQGLPDAAGSHIGQEEAFESIVTVLGDLLQLTSQVGGALSAALLPQLRQQPLALERACGPASTGERSASQRWVHTLCCQLGLLDRRTAGHITAAPAATFGGRGTVRDRAAILRAWRYTPESGTPSAPQASTSIPSQGVCGSLEGRRIVRARRRGARDAS</sequence>
<evidence type="ECO:0000259" key="3">
    <source>
        <dbReference type="PROSITE" id="PS50089"/>
    </source>
</evidence>
<dbReference type="InterPro" id="IPR001841">
    <property type="entry name" value="Znf_RING"/>
</dbReference>
<evidence type="ECO:0000256" key="2">
    <source>
        <dbReference type="SAM" id="MobiDB-lite"/>
    </source>
</evidence>
<dbReference type="Proteomes" id="UP000654075">
    <property type="component" value="Unassembled WGS sequence"/>
</dbReference>
<feature type="region of interest" description="Disordered" evidence="2">
    <location>
        <begin position="854"/>
        <end position="875"/>
    </location>
</feature>
<reference evidence="4" key="1">
    <citation type="submission" date="2021-02" db="EMBL/GenBank/DDBJ databases">
        <authorList>
            <person name="Dougan E. K."/>
            <person name="Rhodes N."/>
            <person name="Thang M."/>
            <person name="Chan C."/>
        </authorList>
    </citation>
    <scope>NUCLEOTIDE SEQUENCE</scope>
</reference>
<keyword evidence="1" id="KW-0479">Metal-binding</keyword>
<dbReference type="SMART" id="SM00184">
    <property type="entry name" value="RING"/>
    <property type="match status" value="1"/>
</dbReference>
<organism evidence="4 5">
    <name type="scientific">Polarella glacialis</name>
    <name type="common">Dinoflagellate</name>
    <dbReference type="NCBI Taxonomy" id="89957"/>
    <lineage>
        <taxon>Eukaryota</taxon>
        <taxon>Sar</taxon>
        <taxon>Alveolata</taxon>
        <taxon>Dinophyceae</taxon>
        <taxon>Suessiales</taxon>
        <taxon>Suessiaceae</taxon>
        <taxon>Polarella</taxon>
    </lineage>
</organism>
<keyword evidence="1" id="KW-0862">Zinc</keyword>
<evidence type="ECO:0000256" key="1">
    <source>
        <dbReference type="PROSITE-ProRule" id="PRU00175"/>
    </source>
</evidence>
<feature type="compositionally biased region" description="Polar residues" evidence="2">
    <location>
        <begin position="855"/>
        <end position="870"/>
    </location>
</feature>
<accession>A0A813G9T2</accession>
<dbReference type="InterPro" id="IPR013083">
    <property type="entry name" value="Znf_RING/FYVE/PHD"/>
</dbReference>